<dbReference type="InterPro" id="IPR005146">
    <property type="entry name" value="B3/B4_tRNA-bd"/>
</dbReference>
<evidence type="ECO:0000259" key="1">
    <source>
        <dbReference type="SMART" id="SM00873"/>
    </source>
</evidence>
<keyword evidence="2" id="KW-0436">Ligase</keyword>
<dbReference type="SUPFAM" id="SSF56037">
    <property type="entry name" value="PheT/TilS domain"/>
    <property type="match status" value="1"/>
</dbReference>
<evidence type="ECO:0000313" key="3">
    <source>
        <dbReference type="Proteomes" id="UP000030643"/>
    </source>
</evidence>
<protein>
    <submittedName>
        <fullName evidence="2">tRNA synthetase subunit beta</fullName>
    </submittedName>
</protein>
<name>A0A069CUH8_WEIOS</name>
<dbReference type="InterPro" id="IPR020825">
    <property type="entry name" value="Phe-tRNA_synthase-like_B3/B4"/>
</dbReference>
<keyword evidence="2" id="KW-0030">Aminoacyl-tRNA synthetase</keyword>
<dbReference type="RefSeq" id="WP_027698931.1">
    <property type="nucleotide sequence ID" value="NZ_DF820488.1"/>
</dbReference>
<dbReference type="STRING" id="1329250.WOSG25_051410"/>
<dbReference type="Pfam" id="PF03483">
    <property type="entry name" value="B3_4"/>
    <property type="match status" value="1"/>
</dbReference>
<dbReference type="OrthoDB" id="276580at2"/>
<sequence length="236" mass="25743">MKNVTVDDEFWALFPEATINLLVLKDIKNEVDPSKDAHFAGLLAEAQKTAKTFLTEDVFSQNQVIAEWRAAYTKFKTKKGARSSIEALLKRIDQGKLLGTINPLVDIYNSISLSFALPAGGEDIDKLDGDLHLGVAQGGESFLPLGAEADEPALPGEVIYYDNSGAVCRCFNWREAQRTMLTEDTKNVVLVLEALNEEQQTRAQAALVALQAAALSEFGTTGDAHRITIEAKTTTL</sequence>
<dbReference type="Proteomes" id="UP000030643">
    <property type="component" value="Unassembled WGS sequence"/>
</dbReference>
<gene>
    <name evidence="2" type="ORF">WOSG25_051410</name>
</gene>
<evidence type="ECO:0000313" key="2">
    <source>
        <dbReference type="EMBL" id="GAK30868.1"/>
    </source>
</evidence>
<reference evidence="3" key="1">
    <citation type="journal article" date="2014" name="Genome Announc.">
        <title>Draft genome sequence of Weissella oryzae SG25T, isolated from fermented rice grains.</title>
        <authorList>
            <person name="Tanizawa Y."/>
            <person name="Fujisawa T."/>
            <person name="Mochizuki T."/>
            <person name="Kaminuma E."/>
            <person name="Suzuki Y."/>
            <person name="Nakamura Y."/>
            <person name="Tohno M."/>
        </authorList>
    </citation>
    <scope>NUCLEOTIDE SEQUENCE [LARGE SCALE GENOMIC DNA]</scope>
    <source>
        <strain evidence="3">DSM 25784 / JCM 18191 / LMG 30913 / SG25</strain>
    </source>
</reference>
<dbReference type="Gene3D" id="3.50.40.10">
    <property type="entry name" value="Phenylalanyl-trna Synthetase, Chain B, domain 3"/>
    <property type="match status" value="1"/>
</dbReference>
<feature type="domain" description="B3/B4 tRNA-binding" evidence="1">
    <location>
        <begin position="66"/>
        <end position="214"/>
    </location>
</feature>
<dbReference type="eggNOG" id="COG3382">
    <property type="taxonomic scope" value="Bacteria"/>
</dbReference>
<dbReference type="SMART" id="SM00873">
    <property type="entry name" value="B3_4"/>
    <property type="match status" value="1"/>
</dbReference>
<organism evidence="2 3">
    <name type="scientific">Weissella oryzae (strain DSM 25784 / JCM 18191 / LMG 30913 / SG25)</name>
    <dbReference type="NCBI Taxonomy" id="1329250"/>
    <lineage>
        <taxon>Bacteria</taxon>
        <taxon>Bacillati</taxon>
        <taxon>Bacillota</taxon>
        <taxon>Bacilli</taxon>
        <taxon>Lactobacillales</taxon>
        <taxon>Lactobacillaceae</taxon>
        <taxon>Weissella</taxon>
    </lineage>
</organism>
<accession>A0A069CUH8</accession>
<dbReference type="AlphaFoldDB" id="A0A069CUH8"/>
<dbReference type="PANTHER" id="PTHR39209:SF2">
    <property type="entry name" value="CYTOPLASMIC PROTEIN"/>
    <property type="match status" value="1"/>
</dbReference>
<keyword evidence="3" id="KW-1185">Reference proteome</keyword>
<proteinExistence type="predicted"/>
<dbReference type="EMBL" id="DF820488">
    <property type="protein sequence ID" value="GAK30868.1"/>
    <property type="molecule type" value="Genomic_DNA"/>
</dbReference>
<dbReference type="PANTHER" id="PTHR39209">
    <property type="match status" value="1"/>
</dbReference>
<dbReference type="GO" id="GO:0004826">
    <property type="term" value="F:phenylalanine-tRNA ligase activity"/>
    <property type="evidence" value="ECO:0007669"/>
    <property type="project" value="InterPro"/>
</dbReference>
<dbReference type="GO" id="GO:0003723">
    <property type="term" value="F:RNA binding"/>
    <property type="evidence" value="ECO:0007669"/>
    <property type="project" value="InterPro"/>
</dbReference>